<feature type="region of interest" description="Disordered" evidence="2">
    <location>
        <begin position="193"/>
        <end position="221"/>
    </location>
</feature>
<gene>
    <name evidence="3" type="ORF">TGP89_225480</name>
</gene>
<feature type="coiled-coil region" evidence="1">
    <location>
        <begin position="568"/>
        <end position="595"/>
    </location>
</feature>
<feature type="region of interest" description="Disordered" evidence="2">
    <location>
        <begin position="234"/>
        <end position="283"/>
    </location>
</feature>
<reference evidence="3 4" key="1">
    <citation type="submission" date="2014-03" db="EMBL/GenBank/DDBJ databases">
        <authorList>
            <person name="Sibley D."/>
            <person name="Venepally P."/>
            <person name="Karamycheva S."/>
            <person name="Hadjithomas M."/>
            <person name="Khan A."/>
            <person name="Brunk B."/>
            <person name="Roos D."/>
            <person name="Caler E."/>
            <person name="Lorenzi H."/>
        </authorList>
    </citation>
    <scope>NUCLEOTIDE SEQUENCE [LARGE SCALE GENOMIC DNA]</scope>
    <source>
        <strain evidence="4">p89</strain>
    </source>
</reference>
<feature type="compositionally biased region" description="Polar residues" evidence="2">
    <location>
        <begin position="362"/>
        <end position="374"/>
    </location>
</feature>
<evidence type="ECO:0000256" key="1">
    <source>
        <dbReference type="SAM" id="Coils"/>
    </source>
</evidence>
<sequence>MRHCSCEDLNILSYTRPEVFSQMTGNTTVPWVRTPRHLELKAPARTANSEKTCRDSKSGQAISGRGFISPKVFSPHFRAVFSRPVSELFRSGCEADQTRAACRRKMRGGHNLGSTSASSQIERTVAPLHAVSTPSSLTFESPPCSQCQQSTTPSGVSVVVLAPSTACKPTVSSKAVRTTTSLSVSCSACQSFSASSRSPLSPTGHPSASVQRQSSSTPAWLSCRPSRWLDSAGTANDSSQCEKTSHREQTVTSVRGGSSSDTLSHSVPSSTTPASSGVPAPPLCVRPRENLDFRTLLSLSEATEEPCLSHSMRFPQADAPLFCVTVAHAMARLTPPCHEVEERGEQLTSDASGGRDGLASPNECTSSESVQVSPAGSEASRKWCMPGGEASAERRPATDPVADSDENQQPSSLSSSGSIRFRYNSEGTYDSKEMDNTTASEPNGHRPSLDGGGDEHPSGDDPRRSTVRAFQDPLDDDDASEYGVTDGSSRLPGEPGDGCCSTIWTMSTEELFGFDFIANCTPERFSRRDRRTYPSQEDAGDAVKQVLRAEASAREIVNRARSLQVILRQRVRVEAEEEEKRFRNLQQSLFEARSSQIREELEAFAAEETMRTEAFVEHSKRPGFEHRITRAKEQLLGEVLKVDVSCPLEAVKRFGTTQQLVAFYEKRQKKTHHVVHHPPGDILERDKDIITWDEQGRARVEHLSASTHRRSVTKLGSFWVRHQNRGAQHSDRPLVFLNTHSWGDAHDVANNGEAQCLRLRSVSEDPEEVRAVSTDRREQSNSKHDIWCEDIPDEVDLDERGPPDRVSQRTVHSLDVLASKGWNRGTGGELANRGRD</sequence>
<dbReference type="VEuPathDB" id="ToxoDB:TGP89_225480"/>
<proteinExistence type="predicted"/>
<dbReference type="AlphaFoldDB" id="A0A086KEM0"/>
<evidence type="ECO:0000256" key="2">
    <source>
        <dbReference type="SAM" id="MobiDB-lite"/>
    </source>
</evidence>
<dbReference type="OrthoDB" id="348990at2759"/>
<dbReference type="EMBL" id="AEYI02000986">
    <property type="protein sequence ID" value="KFG42838.1"/>
    <property type="molecule type" value="Genomic_DNA"/>
</dbReference>
<feature type="region of interest" description="Disordered" evidence="2">
    <location>
        <begin position="763"/>
        <end position="785"/>
    </location>
</feature>
<dbReference type="Proteomes" id="UP000028828">
    <property type="component" value="Unassembled WGS sequence"/>
</dbReference>
<feature type="compositionally biased region" description="Basic and acidic residues" evidence="2">
    <location>
        <begin position="798"/>
        <end position="807"/>
    </location>
</feature>
<protein>
    <submittedName>
        <fullName evidence="3">Uncharacterized protein</fullName>
    </submittedName>
</protein>
<evidence type="ECO:0000313" key="4">
    <source>
        <dbReference type="Proteomes" id="UP000028828"/>
    </source>
</evidence>
<organism evidence="3 4">
    <name type="scientific">Toxoplasma gondii p89</name>
    <dbReference type="NCBI Taxonomy" id="943119"/>
    <lineage>
        <taxon>Eukaryota</taxon>
        <taxon>Sar</taxon>
        <taxon>Alveolata</taxon>
        <taxon>Apicomplexa</taxon>
        <taxon>Conoidasida</taxon>
        <taxon>Coccidia</taxon>
        <taxon>Eucoccidiorida</taxon>
        <taxon>Eimeriorina</taxon>
        <taxon>Sarcocystidae</taxon>
        <taxon>Toxoplasma</taxon>
    </lineage>
</organism>
<name>A0A086KEM0_TOXGO</name>
<feature type="compositionally biased region" description="Polar residues" evidence="2">
    <location>
        <begin position="250"/>
        <end position="275"/>
    </location>
</feature>
<feature type="region of interest" description="Disordered" evidence="2">
    <location>
        <begin position="339"/>
        <end position="496"/>
    </location>
</feature>
<feature type="region of interest" description="Disordered" evidence="2">
    <location>
        <begin position="793"/>
        <end position="812"/>
    </location>
</feature>
<accession>A0A086KEM0</accession>
<evidence type="ECO:0000313" key="3">
    <source>
        <dbReference type="EMBL" id="KFG42838.1"/>
    </source>
</evidence>
<feature type="compositionally biased region" description="Basic and acidic residues" evidence="2">
    <location>
        <begin position="768"/>
        <end position="785"/>
    </location>
</feature>
<feature type="compositionally biased region" description="Basic and acidic residues" evidence="2">
    <location>
        <begin position="443"/>
        <end position="464"/>
    </location>
</feature>
<keyword evidence="1" id="KW-0175">Coiled coil</keyword>
<feature type="compositionally biased region" description="Polar residues" evidence="2">
    <location>
        <begin position="204"/>
        <end position="219"/>
    </location>
</feature>
<comment type="caution">
    <text evidence="3">The sequence shown here is derived from an EMBL/GenBank/DDBJ whole genome shotgun (WGS) entry which is preliminary data.</text>
</comment>